<feature type="compositionally biased region" description="Basic and acidic residues" evidence="8">
    <location>
        <begin position="14"/>
        <end position="31"/>
    </location>
</feature>
<evidence type="ECO:0000313" key="11">
    <source>
        <dbReference type="Proteomes" id="UP000050424"/>
    </source>
</evidence>
<dbReference type="Proteomes" id="UP000050424">
    <property type="component" value="Unassembled WGS sequence"/>
</dbReference>
<feature type="region of interest" description="Disordered" evidence="8">
    <location>
        <begin position="239"/>
        <end position="305"/>
    </location>
</feature>
<comment type="subcellular location">
    <subcellularLocation>
        <location evidence="1">Nucleus</location>
    </subcellularLocation>
</comment>
<dbReference type="InterPro" id="IPR013940">
    <property type="entry name" value="Spo22/ZIP4/TEX11"/>
</dbReference>
<feature type="compositionally biased region" description="Polar residues" evidence="8">
    <location>
        <begin position="130"/>
        <end position="139"/>
    </location>
</feature>
<dbReference type="InterPro" id="IPR039057">
    <property type="entry name" value="Spo22/ZIP4"/>
</dbReference>
<proteinExistence type="predicted"/>
<feature type="region of interest" description="Disordered" evidence="8">
    <location>
        <begin position="100"/>
        <end position="157"/>
    </location>
</feature>
<dbReference type="OrthoDB" id="65716at2759"/>
<feature type="compositionally biased region" description="Basic residues" evidence="8">
    <location>
        <begin position="45"/>
        <end position="54"/>
    </location>
</feature>
<dbReference type="GO" id="GO:0090173">
    <property type="term" value="P:regulation of synaptonemal complex assembly"/>
    <property type="evidence" value="ECO:0007669"/>
    <property type="project" value="InterPro"/>
</dbReference>
<keyword evidence="5" id="KW-0539">Nucleus</keyword>
<gene>
    <name evidence="10" type="ORF">AK830_g10246</name>
</gene>
<feature type="compositionally biased region" description="Low complexity" evidence="8">
    <location>
        <begin position="32"/>
        <end position="43"/>
    </location>
</feature>
<protein>
    <recommendedName>
        <fullName evidence="7">Protein ZIP4 homolog</fullName>
    </recommendedName>
</protein>
<evidence type="ECO:0000313" key="10">
    <source>
        <dbReference type="EMBL" id="KPM36312.1"/>
    </source>
</evidence>
<evidence type="ECO:0000256" key="3">
    <source>
        <dbReference type="ARBA" id="ARBA00023015"/>
    </source>
</evidence>
<evidence type="ECO:0000256" key="6">
    <source>
        <dbReference type="ARBA" id="ARBA00023254"/>
    </source>
</evidence>
<dbReference type="STRING" id="78410.A0A0P7ATL6"/>
<dbReference type="GO" id="GO:0005634">
    <property type="term" value="C:nucleus"/>
    <property type="evidence" value="ECO:0007669"/>
    <property type="project" value="UniProtKB-SubCell"/>
</dbReference>
<feature type="region of interest" description="Disordered" evidence="8">
    <location>
        <begin position="1"/>
        <end position="59"/>
    </location>
</feature>
<keyword evidence="2" id="KW-0479">Metal-binding</keyword>
<dbReference type="GO" id="GO:0051321">
    <property type="term" value="P:meiotic cell cycle"/>
    <property type="evidence" value="ECO:0007669"/>
    <property type="project" value="UniProtKB-KW"/>
</dbReference>
<feature type="compositionally biased region" description="Basic and acidic residues" evidence="8">
    <location>
        <begin position="100"/>
        <end position="111"/>
    </location>
</feature>
<dbReference type="Pfam" id="PF24990">
    <property type="entry name" value="PAS_13"/>
    <property type="match status" value="1"/>
</dbReference>
<keyword evidence="11" id="KW-1185">Reference proteome</keyword>
<dbReference type="EMBL" id="LKCW01000208">
    <property type="protein sequence ID" value="KPM36312.1"/>
    <property type="molecule type" value="Genomic_DNA"/>
</dbReference>
<dbReference type="InterPro" id="IPR056751">
    <property type="entry name" value="PAS_13"/>
</dbReference>
<keyword evidence="6" id="KW-0469">Meiosis</keyword>
<feature type="compositionally biased region" description="Polar residues" evidence="8">
    <location>
        <begin position="246"/>
        <end position="259"/>
    </location>
</feature>
<evidence type="ECO:0000256" key="1">
    <source>
        <dbReference type="ARBA" id="ARBA00004123"/>
    </source>
</evidence>
<dbReference type="PANTHER" id="PTHR40375">
    <property type="entry name" value="SPORULATION-SPECIFIC PROTEIN 22"/>
    <property type="match status" value="1"/>
</dbReference>
<reference evidence="10 11" key="1">
    <citation type="submission" date="2015-09" db="EMBL/GenBank/DDBJ databases">
        <title>Draft genome of a European isolate of the apple canker pathogen Neonectria ditissima.</title>
        <authorList>
            <person name="Gomez-Cortecero A."/>
            <person name="Harrison R.J."/>
            <person name="Armitage A.D."/>
        </authorList>
    </citation>
    <scope>NUCLEOTIDE SEQUENCE [LARGE SCALE GENOMIC DNA]</scope>
    <source>
        <strain evidence="10 11">R09/05</strain>
    </source>
</reference>
<dbReference type="InterPro" id="IPR011990">
    <property type="entry name" value="TPR-like_helical_dom_sf"/>
</dbReference>
<dbReference type="PANTHER" id="PTHR40375:SF2">
    <property type="entry name" value="SPORULATION-SPECIFIC PROTEIN 22"/>
    <property type="match status" value="1"/>
</dbReference>
<sequence length="1449" mass="161831">MTDRNPAAMGKSGKAGERVKMEDGKAKDRDTPAAGPEGAPANAHKSPKKRRKVNHGTQSYEVPVMSRSRGPRRSGAGVLCGVESERPCTRCIKRNIGHLCHDEPRDTDSKKAKSIQTSSVIDESDAQSDMARSSISSTMGPPPNFDGTRRKSGFASGGVLGQGNPLPLVQPGPVSGLQGNTLNNSNNNANQFAGFQDAWMTAQNHFHDMHSYHPNYMIPPEVTHEFSLLNDFLHTSLLDDGGVPSDDQQSPAFRRSSQPEMLPAFGNNNSMQPGGVNPTGMSGGPMLPPPNLDTKNTSRSAGTGPADKAREYYLQAADPSGNDTPEERMARVLRAKYDAGLLKPFNYIKGYARLGTYLDTHIAPSSKQKILRTINQFRPKFREKAQALTDMELVYVEMWFEKQLMDYDRVFASMAVPACCWRRTGEIFRGNKEMAELIGVSVDKLRDGKIALHEILTEESMVRYWEEFGTIAFDPAHETLLTACSLKNPTTSSSHPVVKCCFSFMIRRDDHKLMTPTDPAAAGRDIKLNAILDFSKALLSTLSSLRDCPSIDGLLADLNYHIHTVNTLPPRTVGLSSDFAKRFKDVGRKLWNLCIKERRKSDTSTSPERKKLFVRTRMFALLLHALAREKRRGKNASGSEDEVVHLTHLALTVGRLCIDESDLDNARLALHKVADYVEQLKPSNGVRHGDGDLKSKLEAEYLTMRTALSWKEDRLDVAEHMYTKAEDLRHHLDPSSAELMADTLQHIGSDLSSKGDYVMALKWLRRAYALINGQELERLSTGGLELRLAICHQLVQVLLAIGSPDYLQEADDLVAYVESGIGDKPVVLHWKLEILQKSPAEVFDTDAYASILRRMILSVDFSDAVLGFLLHNIRELRDRSSKLAVGLLDELLLTRLLPLGNSDWIGKAIVRRVWMSTMETGTSDGATDLMALIARIPQDSAIMLNADATIAAHSLMWKKMDALYIKEEYKTAELWCRVALQPAFSKCGEANQGKFSRKLIICAIARNDIEAARSAFHSMSKAVQDEPLTRYLMFKASLISWDHELGCQSIEHLSKSPDKENSQNILYACVREAQQFGDKLCTLAALKAVVEKFDLGKASVSHFPSLLRCTIRLINLIESQSEDASNQDIELVEDTCNIFEKAADNAKLDMRDGDGNKVFTISELEWFRKNAACLAFIEYFPQDIPSKDTSDIEFMAMRCHFVISAALVSQARTEDKVDEQLQRYVEMRHHVAAFDGAFEKMSQDGPKPSDEHTLGDMMVKLSTLFVFDFEGAVCLKGWDQLGEIVRKAKVCKDELMYKAMGDCLLRSQAPGNVLYATMRLIINQIFELEDFDNQRLAKYIRCMFQAILPLDDNLALEVVDQALQVAREGSQMQNPFPRDELDWVVATTFNHAIDILARGDEALCHRWALKALNMAEYMDDGGDMRRLLQERVVKLGLGKDVHSILPQSH</sequence>
<keyword evidence="3" id="KW-0805">Transcription regulation</keyword>
<evidence type="ECO:0000256" key="8">
    <source>
        <dbReference type="SAM" id="MobiDB-lite"/>
    </source>
</evidence>
<evidence type="ECO:0000256" key="7">
    <source>
        <dbReference type="ARBA" id="ARBA00031845"/>
    </source>
</evidence>
<evidence type="ECO:0000256" key="5">
    <source>
        <dbReference type="ARBA" id="ARBA00023242"/>
    </source>
</evidence>
<organism evidence="10 11">
    <name type="scientific">Neonectria ditissima</name>
    <dbReference type="NCBI Taxonomy" id="78410"/>
    <lineage>
        <taxon>Eukaryota</taxon>
        <taxon>Fungi</taxon>
        <taxon>Dikarya</taxon>
        <taxon>Ascomycota</taxon>
        <taxon>Pezizomycotina</taxon>
        <taxon>Sordariomycetes</taxon>
        <taxon>Hypocreomycetidae</taxon>
        <taxon>Hypocreales</taxon>
        <taxon>Nectriaceae</taxon>
        <taxon>Neonectria</taxon>
    </lineage>
</organism>
<dbReference type="Pfam" id="PF08631">
    <property type="entry name" value="SPO22"/>
    <property type="match status" value="1"/>
</dbReference>
<comment type="caution">
    <text evidence="10">The sequence shown here is derived from an EMBL/GenBank/DDBJ whole genome shotgun (WGS) entry which is preliminary data.</text>
</comment>
<accession>A0A0P7ATL6</accession>
<evidence type="ECO:0000256" key="2">
    <source>
        <dbReference type="ARBA" id="ARBA00022723"/>
    </source>
</evidence>
<feature type="domain" description="ERT1/acuK family PAS" evidence="9">
    <location>
        <begin position="417"/>
        <end position="490"/>
    </location>
</feature>
<evidence type="ECO:0000259" key="9">
    <source>
        <dbReference type="Pfam" id="PF24990"/>
    </source>
</evidence>
<evidence type="ECO:0000256" key="4">
    <source>
        <dbReference type="ARBA" id="ARBA00023163"/>
    </source>
</evidence>
<name>A0A0P7ATL6_9HYPO</name>
<keyword evidence="4" id="KW-0804">Transcription</keyword>
<dbReference type="GO" id="GO:0046872">
    <property type="term" value="F:metal ion binding"/>
    <property type="evidence" value="ECO:0007669"/>
    <property type="project" value="UniProtKB-KW"/>
</dbReference>
<dbReference type="SUPFAM" id="SSF48452">
    <property type="entry name" value="TPR-like"/>
    <property type="match status" value="1"/>
</dbReference>